<feature type="compositionally biased region" description="Polar residues" evidence="1">
    <location>
        <begin position="68"/>
        <end position="84"/>
    </location>
</feature>
<dbReference type="InterPro" id="IPR039780">
    <property type="entry name" value="Mot2"/>
</dbReference>
<protein>
    <recommendedName>
        <fullName evidence="4">CCR4-NOT transcription complex subunit 4</fullName>
    </recommendedName>
</protein>
<dbReference type="GO" id="GO:0030014">
    <property type="term" value="C:CCR4-NOT complex"/>
    <property type="evidence" value="ECO:0007669"/>
    <property type="project" value="InterPro"/>
</dbReference>
<dbReference type="Proteomes" id="UP000231279">
    <property type="component" value="Unassembled WGS sequence"/>
</dbReference>
<feature type="compositionally biased region" description="Polar residues" evidence="1">
    <location>
        <begin position="102"/>
        <end position="113"/>
    </location>
</feature>
<dbReference type="GO" id="GO:0004842">
    <property type="term" value="F:ubiquitin-protein transferase activity"/>
    <property type="evidence" value="ECO:0007669"/>
    <property type="project" value="InterPro"/>
</dbReference>
<feature type="compositionally biased region" description="Pro residues" evidence="1">
    <location>
        <begin position="171"/>
        <end position="181"/>
    </location>
</feature>
<dbReference type="OrthoDB" id="1923159at2759"/>
<accession>A0A2G9FYZ7</accession>
<dbReference type="PANTHER" id="PTHR12603">
    <property type="entry name" value="CCR4-NOT TRANSCRIPTION COMPLEX RELATED"/>
    <property type="match status" value="1"/>
</dbReference>
<evidence type="ECO:0000313" key="2">
    <source>
        <dbReference type="EMBL" id="PIM98114.1"/>
    </source>
</evidence>
<name>A0A2G9FYZ7_9LAMI</name>
<gene>
    <name evidence="2" type="ORF">CDL12_29407</name>
</gene>
<evidence type="ECO:0000256" key="1">
    <source>
        <dbReference type="SAM" id="MobiDB-lite"/>
    </source>
</evidence>
<organism evidence="2 3">
    <name type="scientific">Handroanthus impetiginosus</name>
    <dbReference type="NCBI Taxonomy" id="429701"/>
    <lineage>
        <taxon>Eukaryota</taxon>
        <taxon>Viridiplantae</taxon>
        <taxon>Streptophyta</taxon>
        <taxon>Embryophyta</taxon>
        <taxon>Tracheophyta</taxon>
        <taxon>Spermatophyta</taxon>
        <taxon>Magnoliopsida</taxon>
        <taxon>eudicotyledons</taxon>
        <taxon>Gunneridae</taxon>
        <taxon>Pentapetalae</taxon>
        <taxon>asterids</taxon>
        <taxon>lamiids</taxon>
        <taxon>Lamiales</taxon>
        <taxon>Bignoniaceae</taxon>
        <taxon>Crescentiina</taxon>
        <taxon>Tabebuia alliance</taxon>
        <taxon>Handroanthus</taxon>
    </lineage>
</organism>
<evidence type="ECO:0000313" key="3">
    <source>
        <dbReference type="Proteomes" id="UP000231279"/>
    </source>
</evidence>
<comment type="caution">
    <text evidence="2">The sequence shown here is derived from an EMBL/GenBank/DDBJ whole genome shotgun (WGS) entry which is preliminary data.</text>
</comment>
<feature type="compositionally biased region" description="Basic and acidic residues" evidence="1">
    <location>
        <begin position="129"/>
        <end position="145"/>
    </location>
</feature>
<feature type="compositionally biased region" description="Low complexity" evidence="1">
    <location>
        <begin position="516"/>
        <end position="531"/>
    </location>
</feature>
<dbReference type="EMBL" id="NKXS01008749">
    <property type="protein sequence ID" value="PIM98114.1"/>
    <property type="molecule type" value="Genomic_DNA"/>
</dbReference>
<feature type="compositionally biased region" description="Polar residues" evidence="1">
    <location>
        <begin position="182"/>
        <end position="197"/>
    </location>
</feature>
<dbReference type="STRING" id="429701.A0A2G9FYZ7"/>
<reference evidence="3" key="1">
    <citation type="journal article" date="2018" name="Gigascience">
        <title>Genome assembly of the Pink Ipe (Handroanthus impetiginosus, Bignoniaceae), a highly valued, ecologically keystone Neotropical timber forest tree.</title>
        <authorList>
            <person name="Silva-Junior O.B."/>
            <person name="Grattapaglia D."/>
            <person name="Novaes E."/>
            <person name="Collevatti R.G."/>
        </authorList>
    </citation>
    <scope>NUCLEOTIDE SEQUENCE [LARGE SCALE GENOMIC DNA]</scope>
    <source>
        <strain evidence="3">cv. UFG-1</strain>
    </source>
</reference>
<dbReference type="PANTHER" id="PTHR12603:SF36">
    <property type="entry name" value="RNA BINDING (RRM_RBD_RNP MOTIFS) FAMILY PROTEIN"/>
    <property type="match status" value="1"/>
</dbReference>
<feature type="region of interest" description="Disordered" evidence="1">
    <location>
        <begin position="239"/>
        <end position="264"/>
    </location>
</feature>
<feature type="region of interest" description="Disordered" evidence="1">
    <location>
        <begin position="42"/>
        <end position="88"/>
    </location>
</feature>
<feature type="region of interest" description="Disordered" evidence="1">
    <location>
        <begin position="1"/>
        <end position="21"/>
    </location>
</feature>
<feature type="region of interest" description="Disordered" evidence="1">
    <location>
        <begin position="102"/>
        <end position="206"/>
    </location>
</feature>
<feature type="region of interest" description="Disordered" evidence="1">
    <location>
        <begin position="516"/>
        <end position="554"/>
    </location>
</feature>
<feature type="compositionally biased region" description="Polar residues" evidence="1">
    <location>
        <begin position="146"/>
        <end position="155"/>
    </location>
</feature>
<keyword evidence="3" id="KW-1185">Reference proteome</keyword>
<sequence>MQRRSGTVLPPPADEYCNNSSASSLKPIAKAAINANQNSAISARVSPPNSSSGRSAALPAGASWGARPSSNQMPTTTPCSNGSLDQKPDTCNGVVAFSKAVTSTSQISSLQNDTGKKKAPNEESTISQDKSKTETFDSVKMETDTYGKTTSSDGSVASVHLGNVPLNRQPHSPPTAKPPPNNSVIVNTTSSAPASDNDSIDDADGNMENVCSDILSMSINENKHLQNGYVDHIKEPVVGQTSGKPANKTEEVSAASVQSDSGLRMPSQVGHVDLHEMDDDLLSFNNQRIKDPEFASNRIPDFSSVFNLSKHSTIHSLQSNNADGPVSIHLDRHVVDINSKLRVSTSDFSSGRPEDMLNGPEGNHAKYSNLFPNMEKTSLFGRYEGEAGNGAFDIGENGIISNILSMDFDPWDESLTSPRNLAKLLGETDKQQGSFGVPGSLKVQNSSQSRFSFAREEEPISQVSDFGQPIDYYEQVFKQRLSGNEISSNNSLHPDKFVGLNGLPIFSGMEPDIFSSNHSHNSSNKLSGSRSQIAAPPGFSVPSRAPPPGFTSHERTDQILESRSGNHMLDAASLLRNQYQTASSGNTFSSGDIEFIDPAILAVGKGTLAGGINSPGLDMRPSFSPQFNTYEDARFQTLLQRSLPPQQNQRFTDLGDSCSTLGDAYGLPSRFMEQTISNNLSPFSQFTLPQSRNGITSNGQWDGWNEAQSGNNLGMAELLRTQRLGFNKFYGGYEDSKIRMPSSGNLYNGTYGI</sequence>
<dbReference type="GO" id="GO:0016567">
    <property type="term" value="P:protein ubiquitination"/>
    <property type="evidence" value="ECO:0007669"/>
    <property type="project" value="TreeGrafter"/>
</dbReference>
<proteinExistence type="predicted"/>
<dbReference type="AlphaFoldDB" id="A0A2G9FYZ7"/>
<evidence type="ECO:0008006" key="4">
    <source>
        <dbReference type="Google" id="ProtNLM"/>
    </source>
</evidence>